<feature type="compositionally biased region" description="Low complexity" evidence="1">
    <location>
        <begin position="615"/>
        <end position="658"/>
    </location>
</feature>
<feature type="compositionally biased region" description="Low complexity" evidence="1">
    <location>
        <begin position="519"/>
        <end position="539"/>
    </location>
</feature>
<dbReference type="OrthoDB" id="4367628at2"/>
<accession>A0A5C5S2M4</accession>
<sequence>MSAKHRKASTLAAKRTGIAATAVGATAAIGLMSAPAHAAAPDYSTAISDYSHALDNFLNASNNVTTSLGSVWNPIAAPTGGILPTFGSSYSKVDVTKISSLPAVLRNIAGLNLPTGVPGVVPNVVLPGGAQLDLSKILPTSMPGGALLNGAASVLDGALGLPVIGPYIDRLPALSEVIDGLTATQSKYTSSYAWKLLQLSGTTNVLNTFVQTPSGLALKQFTLPTLPGLPGITLGPVNILPEGSLPSGTVWLPQADGTYTFPLGAKAGFWGAAPTAALKIPGWLGGSETVVSVPIGAAGVELPLGLAKAGVLGANVLLPTQNGVYSPIGLTMTNVNTILPVGFTNINVTTGNYVGTNGINVNNGQNLLLLQNPLGVPLPILYGLGGFNVGVEGAGLTSPSLFGVKLFSDNLLQLGTQTGPNSSAGLIPPEILPTDPLSQIVTGVTSPLGVSSLTQLLGIDAFIKPVMTAFGPVYQVVSAVTLKPLSDFATSQYGPFINGSASQLLGLSKTLSEQSANLPGAPAQSAADSSAAAKQTAGAHRAEDGGTPVSTLLARGAGVEQTQATASADQTTTAGTPDAGTGTATPPVTSPVTPTPAPVVETPTPAPEPTPTPETPSAETPTVETPAAEAPAAEPEPEPAGTSTAAAETAPSTNEASTMSTDPATTDAGSTDAGVDKAA</sequence>
<feature type="compositionally biased region" description="Low complexity" evidence="1">
    <location>
        <begin position="561"/>
        <end position="603"/>
    </location>
</feature>
<proteinExistence type="predicted"/>
<keyword evidence="4" id="KW-1185">Reference proteome</keyword>
<dbReference type="AlphaFoldDB" id="A0A5C5S2M4"/>
<protein>
    <recommendedName>
        <fullName evidence="5">PE-PPE domain-containing protein</fullName>
    </recommendedName>
</protein>
<dbReference type="Proteomes" id="UP000319375">
    <property type="component" value="Unassembled WGS sequence"/>
</dbReference>
<reference evidence="3 4" key="1">
    <citation type="submission" date="2019-06" db="EMBL/GenBank/DDBJ databases">
        <title>Tsukamurella conjunctivitidis sp. nov., Tsukamurella assacharolytica sp. nov. and Tsukamurella sputae sp. nov. isolated from patients with conjunctivitis, bacteraemia (lymphoma) and respiratory infection (sputum) in Hong Kong.</title>
        <authorList>
            <person name="Teng J.L.L."/>
            <person name="Lee H.H."/>
            <person name="Fong J.Y.H."/>
            <person name="Fok K.M.N."/>
            <person name="Lau S.K.P."/>
            <person name="Woo P.C.Y."/>
        </authorList>
    </citation>
    <scope>NUCLEOTIDE SEQUENCE [LARGE SCALE GENOMIC DNA]</scope>
    <source>
        <strain evidence="3 4">HKU72</strain>
    </source>
</reference>
<evidence type="ECO:0000313" key="4">
    <source>
        <dbReference type="Proteomes" id="UP000319375"/>
    </source>
</evidence>
<feature type="compositionally biased region" description="Polar residues" evidence="1">
    <location>
        <begin position="659"/>
        <end position="669"/>
    </location>
</feature>
<evidence type="ECO:0000256" key="2">
    <source>
        <dbReference type="SAM" id="SignalP"/>
    </source>
</evidence>
<dbReference type="EMBL" id="VIGX01000003">
    <property type="protein sequence ID" value="TWS29529.1"/>
    <property type="molecule type" value="Genomic_DNA"/>
</dbReference>
<gene>
    <name evidence="3" type="ORF">FK530_08370</name>
</gene>
<name>A0A5C5S2M4_9ACTN</name>
<evidence type="ECO:0000256" key="1">
    <source>
        <dbReference type="SAM" id="MobiDB-lite"/>
    </source>
</evidence>
<comment type="caution">
    <text evidence="3">The sequence shown here is derived from an EMBL/GenBank/DDBJ whole genome shotgun (WGS) entry which is preliminary data.</text>
</comment>
<evidence type="ECO:0000313" key="3">
    <source>
        <dbReference type="EMBL" id="TWS29529.1"/>
    </source>
</evidence>
<feature type="signal peptide" evidence="2">
    <location>
        <begin position="1"/>
        <end position="38"/>
    </location>
</feature>
<dbReference type="RefSeq" id="WP_146486559.1">
    <property type="nucleotide sequence ID" value="NZ_VIGX01000003.1"/>
</dbReference>
<keyword evidence="2" id="KW-0732">Signal</keyword>
<organism evidence="3 4">
    <name type="scientific">Tsukamurella conjunctivitidis</name>
    <dbReference type="NCBI Taxonomy" id="2592068"/>
    <lineage>
        <taxon>Bacteria</taxon>
        <taxon>Bacillati</taxon>
        <taxon>Actinomycetota</taxon>
        <taxon>Actinomycetes</taxon>
        <taxon>Mycobacteriales</taxon>
        <taxon>Tsukamurellaceae</taxon>
        <taxon>Tsukamurella</taxon>
    </lineage>
</organism>
<feature type="compositionally biased region" description="Pro residues" evidence="1">
    <location>
        <begin position="604"/>
        <end position="614"/>
    </location>
</feature>
<feature type="region of interest" description="Disordered" evidence="1">
    <location>
        <begin position="515"/>
        <end position="679"/>
    </location>
</feature>
<feature type="chain" id="PRO_5022850025" description="PE-PPE domain-containing protein" evidence="2">
    <location>
        <begin position="39"/>
        <end position="679"/>
    </location>
</feature>
<evidence type="ECO:0008006" key="5">
    <source>
        <dbReference type="Google" id="ProtNLM"/>
    </source>
</evidence>